<gene>
    <name evidence="2" type="ORF">EG244_04490</name>
</gene>
<keyword evidence="3" id="KW-1185">Reference proteome</keyword>
<evidence type="ECO:0000313" key="2">
    <source>
        <dbReference type="EMBL" id="RRH76872.1"/>
    </source>
</evidence>
<protein>
    <submittedName>
        <fullName evidence="2">Cell division protein FtsL</fullName>
    </submittedName>
</protein>
<keyword evidence="2" id="KW-0131">Cell cycle</keyword>
<proteinExistence type="predicted"/>
<organism evidence="2 3">
    <name type="scientific">Falsigemmobacter faecalis</name>
    <dbReference type="NCBI Taxonomy" id="2488730"/>
    <lineage>
        <taxon>Bacteria</taxon>
        <taxon>Pseudomonadati</taxon>
        <taxon>Pseudomonadota</taxon>
        <taxon>Alphaproteobacteria</taxon>
        <taxon>Rhodobacterales</taxon>
        <taxon>Paracoccaceae</taxon>
        <taxon>Falsigemmobacter</taxon>
    </lineage>
</organism>
<name>A0A3P3DTP5_9RHOB</name>
<sequence>MRTLVVIVSLLAMLASGFWAYRENYATKLSVREANRLTRDIRRLQEAIALQNAEWAYQNRPDRLAELVAANFDRLGLLPMQPEQFAQSSQLPMPPDPPPEDTTLVSEQADTSGEILP</sequence>
<evidence type="ECO:0000256" key="1">
    <source>
        <dbReference type="SAM" id="MobiDB-lite"/>
    </source>
</evidence>
<keyword evidence="2" id="KW-0132">Cell division</keyword>
<dbReference type="Proteomes" id="UP000282125">
    <property type="component" value="Unassembled WGS sequence"/>
</dbReference>
<dbReference type="AlphaFoldDB" id="A0A3P3DTP5"/>
<dbReference type="OrthoDB" id="7165680at2"/>
<dbReference type="EMBL" id="RRAZ01000005">
    <property type="protein sequence ID" value="RRH76872.1"/>
    <property type="molecule type" value="Genomic_DNA"/>
</dbReference>
<feature type="region of interest" description="Disordered" evidence="1">
    <location>
        <begin position="84"/>
        <end position="117"/>
    </location>
</feature>
<dbReference type="RefSeq" id="WP_124963817.1">
    <property type="nucleotide sequence ID" value="NZ_RRAZ01000005.1"/>
</dbReference>
<evidence type="ECO:0000313" key="3">
    <source>
        <dbReference type="Proteomes" id="UP000282125"/>
    </source>
</evidence>
<comment type="caution">
    <text evidence="2">The sequence shown here is derived from an EMBL/GenBank/DDBJ whole genome shotgun (WGS) entry which is preliminary data.</text>
</comment>
<accession>A0A3P3DTP5</accession>
<reference evidence="2 3" key="1">
    <citation type="submission" date="2018-11" db="EMBL/GenBank/DDBJ databases">
        <title>Gemmobacter sp. nov., YIM 102744-1 draft genome.</title>
        <authorList>
            <person name="Li G."/>
            <person name="Jiang Y."/>
        </authorList>
    </citation>
    <scope>NUCLEOTIDE SEQUENCE [LARGE SCALE GENOMIC DNA]</scope>
    <source>
        <strain evidence="2 3">YIM 102744-1</strain>
    </source>
</reference>
<dbReference type="GO" id="GO:0051301">
    <property type="term" value="P:cell division"/>
    <property type="evidence" value="ECO:0007669"/>
    <property type="project" value="UniProtKB-KW"/>
</dbReference>